<sequence>MASKSFSLLLVLLSIFVASSSYEAATIGDDYHPIIDLKNATIVSIGKLAVKEHNDQAKTTLEFVSILEGEYKKVVLGTKYKFVIAAKNGAPKPENYEAVVVRGGSIGLVLISFKQLLGL</sequence>
<feature type="chain" id="PRO_5043933280" description="Cystatin domain-containing protein" evidence="3">
    <location>
        <begin position="22"/>
        <end position="119"/>
    </location>
</feature>
<evidence type="ECO:0000256" key="1">
    <source>
        <dbReference type="ARBA" id="ARBA00022690"/>
    </source>
</evidence>
<evidence type="ECO:0000313" key="6">
    <source>
        <dbReference type="Proteomes" id="UP000826271"/>
    </source>
</evidence>
<evidence type="ECO:0000313" key="5">
    <source>
        <dbReference type="EMBL" id="KAG8370783.1"/>
    </source>
</evidence>
<comment type="caution">
    <text evidence="5">The sequence shown here is derived from an EMBL/GenBank/DDBJ whole genome shotgun (WGS) entry which is preliminary data.</text>
</comment>
<dbReference type="PANTHER" id="PTHR47364:SF2">
    <property type="entry name" value="CYSTEINE PROTEINASE INHIBITOR 5"/>
    <property type="match status" value="1"/>
</dbReference>
<dbReference type="AlphaFoldDB" id="A0AAV6WJL2"/>
<name>A0AAV6WJL2_9LAMI</name>
<evidence type="ECO:0000259" key="4">
    <source>
        <dbReference type="Pfam" id="PF16845"/>
    </source>
</evidence>
<dbReference type="InterPro" id="IPR046350">
    <property type="entry name" value="Cystatin_sf"/>
</dbReference>
<dbReference type="PANTHER" id="PTHR47364">
    <property type="entry name" value="CYSTEINE PROTEINASE INHIBITOR 5"/>
    <property type="match status" value="1"/>
</dbReference>
<dbReference type="Pfam" id="PF16845">
    <property type="entry name" value="SQAPI"/>
    <property type="match status" value="1"/>
</dbReference>
<keyword evidence="2" id="KW-0789">Thiol protease inhibitor</keyword>
<keyword evidence="1" id="KW-0646">Protease inhibitor</keyword>
<protein>
    <recommendedName>
        <fullName evidence="4">Cystatin domain-containing protein</fullName>
    </recommendedName>
</protein>
<feature type="domain" description="Cystatin" evidence="4">
    <location>
        <begin position="35"/>
        <end position="115"/>
    </location>
</feature>
<organism evidence="5 6">
    <name type="scientific">Buddleja alternifolia</name>
    <dbReference type="NCBI Taxonomy" id="168488"/>
    <lineage>
        <taxon>Eukaryota</taxon>
        <taxon>Viridiplantae</taxon>
        <taxon>Streptophyta</taxon>
        <taxon>Embryophyta</taxon>
        <taxon>Tracheophyta</taxon>
        <taxon>Spermatophyta</taxon>
        <taxon>Magnoliopsida</taxon>
        <taxon>eudicotyledons</taxon>
        <taxon>Gunneridae</taxon>
        <taxon>Pentapetalae</taxon>
        <taxon>asterids</taxon>
        <taxon>lamiids</taxon>
        <taxon>Lamiales</taxon>
        <taxon>Scrophulariaceae</taxon>
        <taxon>Buddlejeae</taxon>
        <taxon>Buddleja</taxon>
    </lineage>
</organism>
<gene>
    <name evidence="5" type="ORF">BUALT_Bualt13G0019400</name>
</gene>
<dbReference type="Gene3D" id="3.10.450.10">
    <property type="match status" value="1"/>
</dbReference>
<feature type="signal peptide" evidence="3">
    <location>
        <begin position="1"/>
        <end position="21"/>
    </location>
</feature>
<dbReference type="Proteomes" id="UP000826271">
    <property type="component" value="Unassembled WGS sequence"/>
</dbReference>
<reference evidence="5" key="1">
    <citation type="submission" date="2019-10" db="EMBL/GenBank/DDBJ databases">
        <authorList>
            <person name="Zhang R."/>
            <person name="Pan Y."/>
            <person name="Wang J."/>
            <person name="Ma R."/>
            <person name="Yu S."/>
        </authorList>
    </citation>
    <scope>NUCLEOTIDE SEQUENCE</scope>
    <source>
        <strain evidence="5">LA-IB0</strain>
        <tissue evidence="5">Leaf</tissue>
    </source>
</reference>
<evidence type="ECO:0000256" key="2">
    <source>
        <dbReference type="ARBA" id="ARBA00022704"/>
    </source>
</evidence>
<keyword evidence="3" id="KW-0732">Signal</keyword>
<dbReference type="InterPro" id="IPR000010">
    <property type="entry name" value="Cystatin_dom"/>
</dbReference>
<accession>A0AAV6WJL2</accession>
<dbReference type="EMBL" id="WHWC01000013">
    <property type="protein sequence ID" value="KAG8370783.1"/>
    <property type="molecule type" value="Genomic_DNA"/>
</dbReference>
<evidence type="ECO:0000256" key="3">
    <source>
        <dbReference type="SAM" id="SignalP"/>
    </source>
</evidence>
<proteinExistence type="predicted"/>
<dbReference type="SUPFAM" id="SSF54403">
    <property type="entry name" value="Cystatin/monellin"/>
    <property type="match status" value="1"/>
</dbReference>
<dbReference type="GO" id="GO:0004869">
    <property type="term" value="F:cysteine-type endopeptidase inhibitor activity"/>
    <property type="evidence" value="ECO:0007669"/>
    <property type="project" value="UniProtKB-KW"/>
</dbReference>
<keyword evidence="6" id="KW-1185">Reference proteome</keyword>